<evidence type="ECO:0000256" key="1">
    <source>
        <dbReference type="SAM" id="MobiDB-lite"/>
    </source>
</evidence>
<name>A0A9P6KQM3_9PLEO</name>
<dbReference type="PANTHER" id="PTHR45737">
    <property type="entry name" value="VON WILLEBRAND FACTOR A DOMAIN-CONTAINING PROTEIN 5A"/>
    <property type="match status" value="1"/>
</dbReference>
<dbReference type="PANTHER" id="PTHR45737:SF6">
    <property type="entry name" value="VON WILLEBRAND FACTOR A DOMAIN-CONTAINING PROTEIN 5A"/>
    <property type="match status" value="1"/>
</dbReference>
<organism evidence="2 3">
    <name type="scientific">Paraphaeosphaeria minitans</name>
    <dbReference type="NCBI Taxonomy" id="565426"/>
    <lineage>
        <taxon>Eukaryota</taxon>
        <taxon>Fungi</taxon>
        <taxon>Dikarya</taxon>
        <taxon>Ascomycota</taxon>
        <taxon>Pezizomycotina</taxon>
        <taxon>Dothideomycetes</taxon>
        <taxon>Pleosporomycetidae</taxon>
        <taxon>Pleosporales</taxon>
        <taxon>Massarineae</taxon>
        <taxon>Didymosphaeriaceae</taxon>
        <taxon>Paraphaeosphaeria</taxon>
    </lineage>
</organism>
<feature type="region of interest" description="Disordered" evidence="1">
    <location>
        <begin position="307"/>
        <end position="329"/>
    </location>
</feature>
<proteinExistence type="predicted"/>
<evidence type="ECO:0000313" key="3">
    <source>
        <dbReference type="Proteomes" id="UP000756921"/>
    </source>
</evidence>
<dbReference type="AlphaFoldDB" id="A0A9P6KQM3"/>
<comment type="caution">
    <text evidence="2">The sequence shown here is derived from an EMBL/GenBank/DDBJ whole genome shotgun (WGS) entry which is preliminary data.</text>
</comment>
<dbReference type="OrthoDB" id="1729737at2759"/>
<reference evidence="2" key="1">
    <citation type="journal article" date="2020" name="Mol. Plant Microbe Interact.">
        <title>Genome Sequence of the Biocontrol Agent Coniothyrium minitans strain Conio (IMI 134523).</title>
        <authorList>
            <person name="Patel D."/>
            <person name="Shittu T.A."/>
            <person name="Baroncelli R."/>
            <person name="Muthumeenakshi S."/>
            <person name="Osborne T.H."/>
            <person name="Janganan T.K."/>
            <person name="Sreenivasaprasad S."/>
        </authorList>
    </citation>
    <scope>NUCLEOTIDE SEQUENCE</scope>
    <source>
        <strain evidence="2">Conio</strain>
    </source>
</reference>
<sequence>MAISGPQQQVFDYVNEQTEACDVRVFPIGIGGGVSSSLIEGIARSGRGFSQMVAENEKLDRKIVRTLKGALTPHIKDYRLEVTYDDDSVESVTDSRHVTVRFEDKISDKTDVKPVSLYDTEAVRHTPNPTSLQTSSLVFRKLIEHKILQTPHEISPLFPFNLSGTPKSVVPKGTSPQGPLELEITVEAPTALDQMIHQLAARKAIQELKEGRGWITEVITEGEKPGETISIGEKYPAKTALLQRREAVRLGVEFQVGGKLCSFVAVESKEAEMAEKRRRATDRCVRSGFDEEDRDWDIVGNHFDAFKSQCPTSEGSDKTPEEEGDFQSVGVRGLRSSHVELEAEVEEEEQCDDSDKDMDFGIFDSGTPPASDACYGRGALCLNSPASADSWNNAPSRFFKRNDSSSGGETGADSASLDKGMLLEGFIAEQSFEGSWTPISMSLRKKIGIDLDVYSKAVNNLVKSEYSLD</sequence>
<protein>
    <submittedName>
        <fullName evidence="2">von Willebrand domain-containing protein</fullName>
    </submittedName>
</protein>
<evidence type="ECO:0000313" key="2">
    <source>
        <dbReference type="EMBL" id="KAF9734981.1"/>
    </source>
</evidence>
<gene>
    <name evidence="2" type="ORF">PMIN01_06386</name>
</gene>
<dbReference type="EMBL" id="WJXW01000006">
    <property type="protein sequence ID" value="KAF9734981.1"/>
    <property type="molecule type" value="Genomic_DNA"/>
</dbReference>
<accession>A0A9P6KQM3</accession>
<keyword evidence="3" id="KW-1185">Reference proteome</keyword>
<dbReference type="Proteomes" id="UP000756921">
    <property type="component" value="Unassembled WGS sequence"/>
</dbReference>